<feature type="compositionally biased region" description="Basic and acidic residues" evidence="1">
    <location>
        <begin position="55"/>
        <end position="66"/>
    </location>
</feature>
<evidence type="ECO:0000313" key="3">
    <source>
        <dbReference type="Proteomes" id="UP000799118"/>
    </source>
</evidence>
<organism evidence="2 3">
    <name type="scientific">Gymnopus androsaceus JB14</name>
    <dbReference type="NCBI Taxonomy" id="1447944"/>
    <lineage>
        <taxon>Eukaryota</taxon>
        <taxon>Fungi</taxon>
        <taxon>Dikarya</taxon>
        <taxon>Basidiomycota</taxon>
        <taxon>Agaricomycotina</taxon>
        <taxon>Agaricomycetes</taxon>
        <taxon>Agaricomycetidae</taxon>
        <taxon>Agaricales</taxon>
        <taxon>Marasmiineae</taxon>
        <taxon>Omphalotaceae</taxon>
        <taxon>Gymnopus</taxon>
    </lineage>
</organism>
<dbReference type="EMBL" id="ML769454">
    <property type="protein sequence ID" value="KAE9400655.1"/>
    <property type="molecule type" value="Genomic_DNA"/>
</dbReference>
<proteinExistence type="predicted"/>
<feature type="compositionally biased region" description="Polar residues" evidence="1">
    <location>
        <begin position="1"/>
        <end position="34"/>
    </location>
</feature>
<protein>
    <submittedName>
        <fullName evidence="2">Uncharacterized protein</fullName>
    </submittedName>
</protein>
<keyword evidence="3" id="KW-1185">Reference proteome</keyword>
<name>A0A6A4HVH7_9AGAR</name>
<evidence type="ECO:0000256" key="1">
    <source>
        <dbReference type="SAM" id="MobiDB-lite"/>
    </source>
</evidence>
<dbReference type="AlphaFoldDB" id="A0A6A4HVH7"/>
<feature type="region of interest" description="Disordered" evidence="1">
    <location>
        <begin position="1"/>
        <end position="66"/>
    </location>
</feature>
<accession>A0A6A4HVH7</accession>
<gene>
    <name evidence="2" type="ORF">BT96DRAFT_938469</name>
</gene>
<reference evidence="2" key="1">
    <citation type="journal article" date="2019" name="Environ. Microbiol.">
        <title>Fungal ecological strategies reflected in gene transcription - a case study of two litter decomposers.</title>
        <authorList>
            <person name="Barbi F."/>
            <person name="Kohler A."/>
            <person name="Barry K."/>
            <person name="Baskaran P."/>
            <person name="Daum C."/>
            <person name="Fauchery L."/>
            <person name="Ihrmark K."/>
            <person name="Kuo A."/>
            <person name="LaButti K."/>
            <person name="Lipzen A."/>
            <person name="Morin E."/>
            <person name="Grigoriev I.V."/>
            <person name="Henrissat B."/>
            <person name="Lindahl B."/>
            <person name="Martin F."/>
        </authorList>
    </citation>
    <scope>NUCLEOTIDE SEQUENCE</scope>
    <source>
        <strain evidence="2">JB14</strain>
    </source>
</reference>
<evidence type="ECO:0000313" key="2">
    <source>
        <dbReference type="EMBL" id="KAE9400655.1"/>
    </source>
</evidence>
<sequence length="203" mass="23122">MPSLSTIRTRNQTTVQLPSTGSQPPSASTSQNQMLIDRKAELWREALQQNPPPDPKNRTGEIEPHHPLLRGATEDSQCSLDNKTTYQWHNWAKHQNTCWMNKAEKNLEQKENKASVDKYLEEEDDDEDMMDVDALPIIPGPSTSSNDAERRIEAAYDLLYYSANDVFFGTPEEKTIVRETLVAHPEAFNDASLLLALKEKPWQ</sequence>
<dbReference type="Proteomes" id="UP000799118">
    <property type="component" value="Unassembled WGS sequence"/>
</dbReference>